<evidence type="ECO:0000256" key="1">
    <source>
        <dbReference type="SAM" id="MobiDB-lite"/>
    </source>
</evidence>
<dbReference type="AlphaFoldDB" id="A0A9P0HJZ8"/>
<feature type="region of interest" description="Disordered" evidence="1">
    <location>
        <begin position="64"/>
        <end position="87"/>
    </location>
</feature>
<sequence length="87" mass="10096">MQRSRLKRNPSDRYHKKEEVYRDESGWRFCLNNDNTISRYPAIIGKGIPSRGPEVLLIQDAEVSLPQEPARPWNTKSKKTSGGNNRR</sequence>
<reference evidence="2" key="1">
    <citation type="submission" date="2022-01" db="EMBL/GenBank/DDBJ databases">
        <authorList>
            <person name="King R."/>
        </authorList>
    </citation>
    <scope>NUCLEOTIDE SEQUENCE</scope>
</reference>
<dbReference type="EMBL" id="OV725081">
    <property type="protein sequence ID" value="CAH1402891.1"/>
    <property type="molecule type" value="Genomic_DNA"/>
</dbReference>
<name>A0A9P0HJZ8_NEZVI</name>
<protein>
    <submittedName>
        <fullName evidence="2">Uncharacterized protein</fullName>
    </submittedName>
</protein>
<keyword evidence="3" id="KW-1185">Reference proteome</keyword>
<evidence type="ECO:0000313" key="3">
    <source>
        <dbReference type="Proteomes" id="UP001152798"/>
    </source>
</evidence>
<dbReference type="Proteomes" id="UP001152798">
    <property type="component" value="Chromosome 5"/>
</dbReference>
<accession>A0A9P0HJZ8</accession>
<evidence type="ECO:0000313" key="2">
    <source>
        <dbReference type="EMBL" id="CAH1402891.1"/>
    </source>
</evidence>
<gene>
    <name evidence="2" type="ORF">NEZAVI_LOCUS11604</name>
</gene>
<proteinExistence type="predicted"/>
<organism evidence="2 3">
    <name type="scientific">Nezara viridula</name>
    <name type="common">Southern green stink bug</name>
    <name type="synonym">Cimex viridulus</name>
    <dbReference type="NCBI Taxonomy" id="85310"/>
    <lineage>
        <taxon>Eukaryota</taxon>
        <taxon>Metazoa</taxon>
        <taxon>Ecdysozoa</taxon>
        <taxon>Arthropoda</taxon>
        <taxon>Hexapoda</taxon>
        <taxon>Insecta</taxon>
        <taxon>Pterygota</taxon>
        <taxon>Neoptera</taxon>
        <taxon>Paraneoptera</taxon>
        <taxon>Hemiptera</taxon>
        <taxon>Heteroptera</taxon>
        <taxon>Panheteroptera</taxon>
        <taxon>Pentatomomorpha</taxon>
        <taxon>Pentatomoidea</taxon>
        <taxon>Pentatomidae</taxon>
        <taxon>Pentatominae</taxon>
        <taxon>Nezara</taxon>
    </lineage>
</organism>